<evidence type="ECO:0000256" key="4">
    <source>
        <dbReference type="ARBA" id="ARBA00023136"/>
    </source>
</evidence>
<dbReference type="STRING" id="357750.A0A2S6C7H8"/>
<proteinExistence type="predicted"/>
<comment type="subcellular location">
    <subcellularLocation>
        <location evidence="1">Membrane</location>
        <topology evidence="1">Multi-pass membrane protein</topology>
    </subcellularLocation>
</comment>
<evidence type="ECO:0000256" key="1">
    <source>
        <dbReference type="ARBA" id="ARBA00004141"/>
    </source>
</evidence>
<feature type="transmembrane region" description="Helical" evidence="6">
    <location>
        <begin position="267"/>
        <end position="285"/>
    </location>
</feature>
<feature type="compositionally biased region" description="Acidic residues" evidence="5">
    <location>
        <begin position="93"/>
        <end position="103"/>
    </location>
</feature>
<gene>
    <name evidence="8" type="ORF">CBER1_10112</name>
</gene>
<keyword evidence="4 6" id="KW-0472">Membrane</keyword>
<keyword evidence="9" id="KW-1185">Reference proteome</keyword>
<dbReference type="AlphaFoldDB" id="A0A2S6C7H8"/>
<evidence type="ECO:0000256" key="6">
    <source>
        <dbReference type="SAM" id="Phobius"/>
    </source>
</evidence>
<protein>
    <recommendedName>
        <fullName evidence="7">Inositolphosphotransferase Aur1/Ipt1 domain-containing protein</fullName>
    </recommendedName>
</protein>
<evidence type="ECO:0000256" key="2">
    <source>
        <dbReference type="ARBA" id="ARBA00022692"/>
    </source>
</evidence>
<feature type="transmembrane region" description="Helical" evidence="6">
    <location>
        <begin position="318"/>
        <end position="339"/>
    </location>
</feature>
<feature type="transmembrane region" description="Helical" evidence="6">
    <location>
        <begin position="391"/>
        <end position="411"/>
    </location>
</feature>
<dbReference type="CDD" id="cd03386">
    <property type="entry name" value="PAP2_Aur1_like"/>
    <property type="match status" value="1"/>
</dbReference>
<sequence>MAGEAAAGSLPHDVTEATRRLTEGVFDDYVEWTAKPEIKLPNWGEAVMFVTILFGGMILTRRRDFSIFGRNRRKGGGYKSIRDRSPTSSSRDEEFEFDSGNEDDENAWQQSAEYLYGPEKQVPQTRTCCGLWQMTTPNTSRFHNHLHSRLFQKFPFLVEMLYWVLNYLFYRMTTILSNKIFAGQGIWTAAQSHAITLLSFEHLSMFRFLFLIRELDIQQWFMHGHQDLLTFLDRFYSLIHIPGSMAFIVWYYYVAPSHATFATVRRTMTLTNFMAFATFTVYPMMPPRLLPKEFGFLDTVHMESAASLWQTGKHVNSLAAMPSMHFGYSFVIGSTLIYHSGIFRTRLEKFESRKNGLWKVLYCILGVGYPAMILITILATANHYWMDAFVAFVYCLMAFACNKVFCVFLPLEDWFLWGIRAAKPRPSTGERYHARGGKI</sequence>
<evidence type="ECO:0000313" key="9">
    <source>
        <dbReference type="Proteomes" id="UP000237631"/>
    </source>
</evidence>
<evidence type="ECO:0000313" key="8">
    <source>
        <dbReference type="EMBL" id="PPJ55694.1"/>
    </source>
</evidence>
<dbReference type="Pfam" id="PF14378">
    <property type="entry name" value="PAP2_3"/>
    <property type="match status" value="1"/>
</dbReference>
<evidence type="ECO:0000256" key="3">
    <source>
        <dbReference type="ARBA" id="ARBA00022989"/>
    </source>
</evidence>
<keyword evidence="3 6" id="KW-1133">Transmembrane helix</keyword>
<reference evidence="9" key="1">
    <citation type="journal article" date="2017" name="bioRxiv">
        <title>Conservation of a gene cluster reveals novel cercosporin biosynthetic mechanisms and extends production to the genus Colletotrichum.</title>
        <authorList>
            <person name="de Jonge R."/>
            <person name="Ebert M.K."/>
            <person name="Huitt-Roehl C.R."/>
            <person name="Pal P."/>
            <person name="Suttle J.C."/>
            <person name="Spanner R.E."/>
            <person name="Neubauer J.D."/>
            <person name="Jurick W.M.II."/>
            <person name="Stott K.A."/>
            <person name="Secor G.A."/>
            <person name="Thomma B.P.H.J."/>
            <person name="Van de Peer Y."/>
            <person name="Townsend C.A."/>
            <person name="Bolton M.D."/>
        </authorList>
    </citation>
    <scope>NUCLEOTIDE SEQUENCE [LARGE SCALE GENOMIC DNA]</scope>
    <source>
        <strain evidence="9">CBS538.71</strain>
    </source>
</reference>
<accession>A0A2S6C7H8</accession>
<feature type="transmembrane region" description="Helical" evidence="6">
    <location>
        <begin position="360"/>
        <end position="385"/>
    </location>
</feature>
<dbReference type="InterPro" id="IPR052185">
    <property type="entry name" value="IPC_Synthase-Related"/>
</dbReference>
<keyword evidence="2 6" id="KW-0812">Transmembrane</keyword>
<name>A0A2S6C7H8_9PEZI</name>
<evidence type="ECO:0000256" key="5">
    <source>
        <dbReference type="SAM" id="MobiDB-lite"/>
    </source>
</evidence>
<comment type="caution">
    <text evidence="8">The sequence shown here is derived from an EMBL/GenBank/DDBJ whole genome shotgun (WGS) entry which is preliminary data.</text>
</comment>
<feature type="transmembrane region" description="Helical" evidence="6">
    <location>
        <begin position="235"/>
        <end position="255"/>
    </location>
</feature>
<feature type="region of interest" description="Disordered" evidence="5">
    <location>
        <begin position="78"/>
        <end position="103"/>
    </location>
</feature>
<evidence type="ECO:0000259" key="7">
    <source>
        <dbReference type="Pfam" id="PF14378"/>
    </source>
</evidence>
<feature type="domain" description="Inositolphosphotransferase Aur1/Ipt1" evidence="7">
    <location>
        <begin position="207"/>
        <end position="342"/>
    </location>
</feature>
<dbReference type="GO" id="GO:0016020">
    <property type="term" value="C:membrane"/>
    <property type="evidence" value="ECO:0007669"/>
    <property type="project" value="UniProtKB-SubCell"/>
</dbReference>
<dbReference type="InterPro" id="IPR026841">
    <property type="entry name" value="Aur1/Ipt1"/>
</dbReference>
<dbReference type="PANTHER" id="PTHR31310">
    <property type="match status" value="1"/>
</dbReference>
<dbReference type="Proteomes" id="UP000237631">
    <property type="component" value="Unassembled WGS sequence"/>
</dbReference>
<organism evidence="8 9">
    <name type="scientific">Cercospora berteroae</name>
    <dbReference type="NCBI Taxonomy" id="357750"/>
    <lineage>
        <taxon>Eukaryota</taxon>
        <taxon>Fungi</taxon>
        <taxon>Dikarya</taxon>
        <taxon>Ascomycota</taxon>
        <taxon>Pezizomycotina</taxon>
        <taxon>Dothideomycetes</taxon>
        <taxon>Dothideomycetidae</taxon>
        <taxon>Mycosphaerellales</taxon>
        <taxon>Mycosphaerellaceae</taxon>
        <taxon>Cercospora</taxon>
    </lineage>
</organism>
<dbReference type="EMBL" id="PNEN01000533">
    <property type="protein sequence ID" value="PPJ55694.1"/>
    <property type="molecule type" value="Genomic_DNA"/>
</dbReference>
<dbReference type="PANTHER" id="PTHR31310:SF10">
    <property type="entry name" value="INOSITOLPHOSPHOTRANSFERASE AUR1_IPT1 DOMAIN-CONTAINING PROTEIN"/>
    <property type="match status" value="1"/>
</dbReference>
<dbReference type="OrthoDB" id="2566866at2759"/>